<dbReference type="STRING" id="1914305.BLW93_06965"/>
<evidence type="ECO:0000313" key="4">
    <source>
        <dbReference type="EMBL" id="OMH40096.1"/>
    </source>
</evidence>
<feature type="chain" id="PRO_5012164229" evidence="3">
    <location>
        <begin position="21"/>
        <end position="267"/>
    </location>
</feature>
<dbReference type="Proteomes" id="UP000187408">
    <property type="component" value="Unassembled WGS sequence"/>
</dbReference>
<dbReference type="PROSITE" id="PS51257">
    <property type="entry name" value="PROKAR_LIPOPROTEIN"/>
    <property type="match status" value="1"/>
</dbReference>
<keyword evidence="5" id="KW-1185">Reference proteome</keyword>
<feature type="region of interest" description="Disordered" evidence="2">
    <location>
        <begin position="108"/>
        <end position="129"/>
    </location>
</feature>
<dbReference type="GO" id="GO:0051301">
    <property type="term" value="P:cell division"/>
    <property type="evidence" value="ECO:0007669"/>
    <property type="project" value="InterPro"/>
</dbReference>
<organism evidence="4 5">
    <name type="scientific">Desulfurobacterium indicum</name>
    <dbReference type="NCBI Taxonomy" id="1914305"/>
    <lineage>
        <taxon>Bacteria</taxon>
        <taxon>Pseudomonadati</taxon>
        <taxon>Aquificota</taxon>
        <taxon>Aquificia</taxon>
        <taxon>Desulfurobacteriales</taxon>
        <taxon>Desulfurobacteriaceae</taxon>
        <taxon>Desulfurobacterium</taxon>
    </lineage>
</organism>
<proteinExistence type="inferred from homology"/>
<dbReference type="RefSeq" id="WP_076713378.1">
    <property type="nucleotide sequence ID" value="NZ_MOEN01000028.1"/>
</dbReference>
<dbReference type="InterPro" id="IPR034706">
    <property type="entry name" value="CpoB"/>
</dbReference>
<sequence length="267" mass="29999">MKKLIAAAVFPLLLAGCVQTQPVNTTPAPQKSAYDKKLEELERRVSEIEAKTLQNSAKIKTLNERVARVEDRLVEDEKDIYELKKSSEQTQKILKEITVSAKSAVQSANQTSQQAQEKPTTVEQPYSEVQTPEVINVSDEDIYKKAFNAMESGELDTARILFETLVKRYPDSPLADNSLYWIGEIFYFHGDYATALNYFKKVVDNYSKYYPSPKGNKVPAALLKEALCYKGLGDTTKAKQLLKELISKYPSTNEAAIAKVKLMELGD</sequence>
<dbReference type="Gene3D" id="1.25.40.10">
    <property type="entry name" value="Tetratricopeptide repeat domain"/>
    <property type="match status" value="1"/>
</dbReference>
<accession>A0A1R1MK07</accession>
<dbReference type="Pfam" id="PF13432">
    <property type="entry name" value="TPR_16"/>
    <property type="match status" value="1"/>
</dbReference>
<dbReference type="SUPFAM" id="SSF48452">
    <property type="entry name" value="TPR-like"/>
    <property type="match status" value="1"/>
</dbReference>
<dbReference type="AlphaFoldDB" id="A0A1R1MK07"/>
<dbReference type="EMBL" id="MOEN01000028">
    <property type="protein sequence ID" value="OMH40096.1"/>
    <property type="molecule type" value="Genomic_DNA"/>
</dbReference>
<keyword evidence="1" id="KW-0175">Coiled coil</keyword>
<evidence type="ECO:0000256" key="3">
    <source>
        <dbReference type="SAM" id="SignalP"/>
    </source>
</evidence>
<keyword evidence="3" id="KW-0732">Signal</keyword>
<evidence type="ECO:0000256" key="1">
    <source>
        <dbReference type="SAM" id="Coils"/>
    </source>
</evidence>
<dbReference type="InterPro" id="IPR014162">
    <property type="entry name" value="CpoB_C"/>
</dbReference>
<dbReference type="InterPro" id="IPR011990">
    <property type="entry name" value="TPR-like_helical_dom_sf"/>
</dbReference>
<dbReference type="InterPro" id="IPR019734">
    <property type="entry name" value="TPR_rpt"/>
</dbReference>
<gene>
    <name evidence="4" type="ORF">BLW93_06965</name>
</gene>
<dbReference type="HAMAP" id="MF_02066">
    <property type="entry name" value="CpoB"/>
    <property type="match status" value="1"/>
</dbReference>
<dbReference type="NCBIfam" id="TIGR02795">
    <property type="entry name" value="tol_pal_ybgF"/>
    <property type="match status" value="1"/>
</dbReference>
<reference evidence="4 5" key="1">
    <citation type="submission" date="2016-10" db="EMBL/GenBank/DDBJ databases">
        <title>Genome sequence of a sulfur-reducing bacterium Desulfurobacterium indicum K6013.</title>
        <authorList>
            <person name="Cao J."/>
            <person name="Shao Z."/>
            <person name="Alain K."/>
            <person name="Jebbar M."/>
        </authorList>
    </citation>
    <scope>NUCLEOTIDE SEQUENCE [LARGE SCALE GENOMIC DNA]</scope>
    <source>
        <strain evidence="4 5">K6013</strain>
    </source>
</reference>
<feature type="coiled-coil region" evidence="1">
    <location>
        <begin position="31"/>
        <end position="79"/>
    </location>
</feature>
<name>A0A1R1MK07_9BACT</name>
<evidence type="ECO:0000256" key="2">
    <source>
        <dbReference type="SAM" id="MobiDB-lite"/>
    </source>
</evidence>
<feature type="signal peptide" evidence="3">
    <location>
        <begin position="1"/>
        <end position="20"/>
    </location>
</feature>
<dbReference type="OrthoDB" id="13540at2"/>
<protein>
    <submittedName>
        <fullName evidence="4">Tol-pal system protein YbgF</fullName>
    </submittedName>
</protein>
<dbReference type="Pfam" id="PF13174">
    <property type="entry name" value="TPR_6"/>
    <property type="match status" value="1"/>
</dbReference>
<evidence type="ECO:0000313" key="5">
    <source>
        <dbReference type="Proteomes" id="UP000187408"/>
    </source>
</evidence>
<comment type="caution">
    <text evidence="4">The sequence shown here is derived from an EMBL/GenBank/DDBJ whole genome shotgun (WGS) entry which is preliminary data.</text>
</comment>